<keyword evidence="2" id="KW-1185">Reference proteome</keyword>
<reference evidence="1 2" key="2">
    <citation type="journal article" date="2017" name="Genome Biol.">
        <title>New reference genome sequences of hot pepper reveal the massive evolution of plant disease-resistance genes by retroduplication.</title>
        <authorList>
            <person name="Kim S."/>
            <person name="Park J."/>
            <person name="Yeom S.I."/>
            <person name="Kim Y.M."/>
            <person name="Seo E."/>
            <person name="Kim K.T."/>
            <person name="Kim M.S."/>
            <person name="Lee J.M."/>
            <person name="Cheong K."/>
            <person name="Shin H.S."/>
            <person name="Kim S.B."/>
            <person name="Han K."/>
            <person name="Lee J."/>
            <person name="Park M."/>
            <person name="Lee H.A."/>
            <person name="Lee H.Y."/>
            <person name="Lee Y."/>
            <person name="Oh S."/>
            <person name="Lee J.H."/>
            <person name="Choi E."/>
            <person name="Choi E."/>
            <person name="Lee S.E."/>
            <person name="Jeon J."/>
            <person name="Kim H."/>
            <person name="Choi G."/>
            <person name="Song H."/>
            <person name="Lee J."/>
            <person name="Lee S.C."/>
            <person name="Kwon J.K."/>
            <person name="Lee H.Y."/>
            <person name="Koo N."/>
            <person name="Hong Y."/>
            <person name="Kim R.W."/>
            <person name="Kang W.H."/>
            <person name="Huh J.H."/>
            <person name="Kang B.C."/>
            <person name="Yang T.J."/>
            <person name="Lee Y.H."/>
            <person name="Bennetzen J.L."/>
            <person name="Choi D."/>
        </authorList>
    </citation>
    <scope>NUCLEOTIDE SEQUENCE [LARGE SCALE GENOMIC DNA]</scope>
    <source>
        <strain evidence="2">cv. CM334</strain>
    </source>
</reference>
<gene>
    <name evidence="1" type="ORF">T459_26019</name>
</gene>
<dbReference type="AlphaFoldDB" id="A0A2G2YMJ1"/>
<reference evidence="1 2" key="1">
    <citation type="journal article" date="2014" name="Nat. Genet.">
        <title>Genome sequence of the hot pepper provides insights into the evolution of pungency in Capsicum species.</title>
        <authorList>
            <person name="Kim S."/>
            <person name="Park M."/>
            <person name="Yeom S.I."/>
            <person name="Kim Y.M."/>
            <person name="Lee J.M."/>
            <person name="Lee H.A."/>
            <person name="Seo E."/>
            <person name="Choi J."/>
            <person name="Cheong K."/>
            <person name="Kim K.T."/>
            <person name="Jung K."/>
            <person name="Lee G.W."/>
            <person name="Oh S.K."/>
            <person name="Bae C."/>
            <person name="Kim S.B."/>
            <person name="Lee H.Y."/>
            <person name="Kim S.Y."/>
            <person name="Kim M.S."/>
            <person name="Kang B.C."/>
            <person name="Jo Y.D."/>
            <person name="Yang H.B."/>
            <person name="Jeong H.J."/>
            <person name="Kang W.H."/>
            <person name="Kwon J.K."/>
            <person name="Shin C."/>
            <person name="Lim J.Y."/>
            <person name="Park J.H."/>
            <person name="Huh J.H."/>
            <person name="Kim J.S."/>
            <person name="Kim B.D."/>
            <person name="Cohen O."/>
            <person name="Paran I."/>
            <person name="Suh M.C."/>
            <person name="Lee S.B."/>
            <person name="Kim Y.K."/>
            <person name="Shin Y."/>
            <person name="Noh S.J."/>
            <person name="Park J."/>
            <person name="Seo Y.S."/>
            <person name="Kwon S.Y."/>
            <person name="Kim H.A."/>
            <person name="Park J.M."/>
            <person name="Kim H.J."/>
            <person name="Choi S.B."/>
            <person name="Bosland P.W."/>
            <person name="Reeves G."/>
            <person name="Jo S.H."/>
            <person name="Lee B.W."/>
            <person name="Cho H.T."/>
            <person name="Choi H.S."/>
            <person name="Lee M.S."/>
            <person name="Yu Y."/>
            <person name="Do Choi Y."/>
            <person name="Park B.S."/>
            <person name="van Deynze A."/>
            <person name="Ashrafi H."/>
            <person name="Hill T."/>
            <person name="Kim W.T."/>
            <person name="Pai H.S."/>
            <person name="Ahn H.K."/>
            <person name="Yeam I."/>
            <person name="Giovannoni J.J."/>
            <person name="Rose J.K."/>
            <person name="Sorensen I."/>
            <person name="Lee S.J."/>
            <person name="Kim R.W."/>
            <person name="Choi I.Y."/>
            <person name="Choi B.S."/>
            <person name="Lim J.S."/>
            <person name="Lee Y.H."/>
            <person name="Choi D."/>
        </authorList>
    </citation>
    <scope>NUCLEOTIDE SEQUENCE [LARGE SCALE GENOMIC DNA]</scope>
    <source>
        <strain evidence="2">cv. CM334</strain>
    </source>
</reference>
<protein>
    <submittedName>
        <fullName evidence="1">Uncharacterized protein</fullName>
    </submittedName>
</protein>
<proteinExistence type="predicted"/>
<organism evidence="1 2">
    <name type="scientific">Capsicum annuum</name>
    <name type="common">Capsicum pepper</name>
    <dbReference type="NCBI Taxonomy" id="4072"/>
    <lineage>
        <taxon>Eukaryota</taxon>
        <taxon>Viridiplantae</taxon>
        <taxon>Streptophyta</taxon>
        <taxon>Embryophyta</taxon>
        <taxon>Tracheophyta</taxon>
        <taxon>Spermatophyta</taxon>
        <taxon>Magnoliopsida</taxon>
        <taxon>eudicotyledons</taxon>
        <taxon>Gunneridae</taxon>
        <taxon>Pentapetalae</taxon>
        <taxon>asterids</taxon>
        <taxon>lamiids</taxon>
        <taxon>Solanales</taxon>
        <taxon>Solanaceae</taxon>
        <taxon>Solanoideae</taxon>
        <taxon>Capsiceae</taxon>
        <taxon>Capsicum</taxon>
    </lineage>
</organism>
<name>A0A2G2YMJ1_CAPAN</name>
<evidence type="ECO:0000313" key="2">
    <source>
        <dbReference type="Proteomes" id="UP000222542"/>
    </source>
</evidence>
<comment type="caution">
    <text evidence="1">The sequence shown here is derived from an EMBL/GenBank/DDBJ whole genome shotgun (WGS) entry which is preliminary data.</text>
</comment>
<sequence>MVLNEGNIDVATFLSDQWSTCCEEQVQNLEGAEPITFTEPTASLVINSDKYFPMNGLFDTGDFIATDLSWTSDLVD</sequence>
<dbReference type="EMBL" id="AYRZ02000010">
    <property type="protein sequence ID" value="PHT70915.1"/>
    <property type="molecule type" value="Genomic_DNA"/>
</dbReference>
<dbReference type="Proteomes" id="UP000222542">
    <property type="component" value="Unassembled WGS sequence"/>
</dbReference>
<accession>A0A2G2YMJ1</accession>
<evidence type="ECO:0000313" key="1">
    <source>
        <dbReference type="EMBL" id="PHT70915.1"/>
    </source>
</evidence>
<dbReference type="Gramene" id="PHT70915">
    <property type="protein sequence ID" value="PHT70915"/>
    <property type="gene ID" value="T459_26019"/>
</dbReference>